<dbReference type="SUPFAM" id="SSF49899">
    <property type="entry name" value="Concanavalin A-like lectins/glucanases"/>
    <property type="match status" value="1"/>
</dbReference>
<dbReference type="Gene3D" id="2.60.120.200">
    <property type="match status" value="1"/>
</dbReference>
<gene>
    <name evidence="1" type="ORF">IDH41_16545</name>
</gene>
<evidence type="ECO:0000313" key="1">
    <source>
        <dbReference type="EMBL" id="MBD2870195.1"/>
    </source>
</evidence>
<dbReference type="Proteomes" id="UP000632125">
    <property type="component" value="Unassembled WGS sequence"/>
</dbReference>
<dbReference type="EMBL" id="JACXIY010000018">
    <property type="protein sequence ID" value="MBD2870195.1"/>
    <property type="molecule type" value="Genomic_DNA"/>
</dbReference>
<dbReference type="InterPro" id="IPR015305">
    <property type="entry name" value="DUF1961"/>
</dbReference>
<name>A0A927CML5_9BACL</name>
<sequence length="232" mass="26262">MDRRGLSAMNEDKLELIYENKLASAEDMQGFKLEGQAKLAFPNGRLRMENALDPALEQAANFVLWCPEPFPGDIQVEWEFWPLREPGLCMLFFAAAGLNGEDLFDSGLKPRAGQYEHYTQGDIRTLHLSYFRRKYADERGFHTVNLRKSRGFHLVAQGADPIPNVEDCQPPYRLKLNKRGASVRFSVNELSVLAWKDDGESYGPVLGGGKIGFRQMAPLIAEYASLKVYRLT</sequence>
<organism evidence="1 2">
    <name type="scientific">Paenibacillus arenilitoris</name>
    <dbReference type="NCBI Taxonomy" id="2772299"/>
    <lineage>
        <taxon>Bacteria</taxon>
        <taxon>Bacillati</taxon>
        <taxon>Bacillota</taxon>
        <taxon>Bacilli</taxon>
        <taxon>Bacillales</taxon>
        <taxon>Paenibacillaceae</taxon>
        <taxon>Paenibacillus</taxon>
    </lineage>
</organism>
<dbReference type="AlphaFoldDB" id="A0A927CML5"/>
<accession>A0A927CML5</accession>
<reference evidence="1" key="1">
    <citation type="submission" date="2020-09" db="EMBL/GenBank/DDBJ databases">
        <title>A novel bacterium of genus Paenibacillus, isolated from South China Sea.</title>
        <authorList>
            <person name="Huang H."/>
            <person name="Mo K."/>
            <person name="Hu Y."/>
        </authorList>
    </citation>
    <scope>NUCLEOTIDE SEQUENCE</scope>
    <source>
        <strain evidence="1">IB182493</strain>
    </source>
</reference>
<evidence type="ECO:0000313" key="2">
    <source>
        <dbReference type="Proteomes" id="UP000632125"/>
    </source>
</evidence>
<comment type="caution">
    <text evidence="1">The sequence shown here is derived from an EMBL/GenBank/DDBJ whole genome shotgun (WGS) entry which is preliminary data.</text>
</comment>
<protein>
    <submittedName>
        <fullName evidence="1">DUF1961 family protein</fullName>
    </submittedName>
</protein>
<proteinExistence type="predicted"/>
<dbReference type="InterPro" id="IPR013320">
    <property type="entry name" value="ConA-like_dom_sf"/>
</dbReference>
<keyword evidence="2" id="KW-1185">Reference proteome</keyword>
<dbReference type="Pfam" id="PF09224">
    <property type="entry name" value="DUF1961"/>
    <property type="match status" value="1"/>
</dbReference>